<reference evidence="1" key="1">
    <citation type="submission" date="2021-01" db="EMBL/GenBank/DDBJ databases">
        <authorList>
            <person name="Corre E."/>
            <person name="Pelletier E."/>
            <person name="Niang G."/>
            <person name="Scheremetjew M."/>
            <person name="Finn R."/>
            <person name="Kale V."/>
            <person name="Holt S."/>
            <person name="Cochrane G."/>
            <person name="Meng A."/>
            <person name="Brown T."/>
            <person name="Cohen L."/>
        </authorList>
    </citation>
    <scope>NUCLEOTIDE SEQUENCE</scope>
    <source>
        <strain evidence="1">SL-175</strain>
    </source>
</reference>
<proteinExistence type="predicted"/>
<dbReference type="AlphaFoldDB" id="A0A7S0SGJ9"/>
<gene>
    <name evidence="1" type="ORF">MANT1106_LOCUS7978</name>
</gene>
<dbReference type="EMBL" id="HBFC01013689">
    <property type="protein sequence ID" value="CAD8705295.1"/>
    <property type="molecule type" value="Transcribed_RNA"/>
</dbReference>
<organism evidence="1">
    <name type="scientific">Mantoniella antarctica</name>
    <dbReference type="NCBI Taxonomy" id="81844"/>
    <lineage>
        <taxon>Eukaryota</taxon>
        <taxon>Viridiplantae</taxon>
        <taxon>Chlorophyta</taxon>
        <taxon>Mamiellophyceae</taxon>
        <taxon>Mamiellales</taxon>
        <taxon>Mamiellaceae</taxon>
        <taxon>Mantoniella</taxon>
    </lineage>
</organism>
<evidence type="ECO:0000313" key="1">
    <source>
        <dbReference type="EMBL" id="CAD8705295.1"/>
    </source>
</evidence>
<accession>A0A7S0SGJ9</accession>
<sequence>MPYTQLLFTGAEMEASTRMIDTLATAHAVDRNVRQKTTPIPSSSQLDTLPKDTLYVLVSRLSASELGCLMLYNRGLRNGLRGAVPEAPYEVVMHGTEVLCSILQLDTPLPPSRAILSAPPRTELGRRCRNIMESGVAGRLRRLRVFLWNGLCTEVPEVDVLVRACGALEMLELCMPPFTHRNDRFIRCAFILTQRIFEAAPPGLTKLQVPIVPGMLIGSGFMRFANLEHLTIATYGAGQDMDERLEGSAGWREPCQGLIESILLQLPRLRSLVVRSGFQGLMPDIKLVSESLESFVIKGGKEDCVGFYRCPRLRTLQLNCTWPPEGAWIALETGTHALDLTTVPEDCTDEWCRHGFANGVFTKCSRIQCPYMDTGFYELQQDC</sequence>
<protein>
    <submittedName>
        <fullName evidence="1">Uncharacterized protein</fullName>
    </submittedName>
</protein>
<name>A0A7S0SGJ9_9CHLO</name>